<dbReference type="GO" id="GO:0045944">
    <property type="term" value="P:positive regulation of transcription by RNA polymerase II"/>
    <property type="evidence" value="ECO:0007669"/>
    <property type="project" value="TreeGrafter"/>
</dbReference>
<reference evidence="11" key="1">
    <citation type="submission" date="2020-11" db="EMBL/GenBank/DDBJ databases">
        <authorList>
            <person name="Tran Van P."/>
        </authorList>
    </citation>
    <scope>NUCLEOTIDE SEQUENCE</scope>
</reference>
<evidence type="ECO:0000256" key="8">
    <source>
        <dbReference type="ARBA" id="ARBA00023242"/>
    </source>
</evidence>
<dbReference type="InterPro" id="IPR009401">
    <property type="entry name" value="Med13_C"/>
</dbReference>
<evidence type="ECO:0000256" key="6">
    <source>
        <dbReference type="ARBA" id="ARBA00023159"/>
    </source>
</evidence>
<comment type="subunit">
    <text evidence="9">Component of the Mediator complex.</text>
</comment>
<keyword evidence="7 9" id="KW-0804">Transcription</keyword>
<proteinExistence type="inferred from homology"/>
<evidence type="ECO:0000256" key="9">
    <source>
        <dbReference type="RuleBase" id="RU364134"/>
    </source>
</evidence>
<dbReference type="GO" id="GO:0003713">
    <property type="term" value="F:transcription coactivator activity"/>
    <property type="evidence" value="ECO:0007669"/>
    <property type="project" value="TreeGrafter"/>
</dbReference>
<evidence type="ECO:0000256" key="2">
    <source>
        <dbReference type="ARBA" id="ARBA00009354"/>
    </source>
</evidence>
<sequence>MYLSSFYPKFSCRLPPPTEAEWKQLLEDMLDLQSKVFSSVEVQVVYELNGSKQQAIVEVLGPLADHQGDHKKDGVMFANSLDKALKSRFSFYDSDPIFCPSMLCDPRFRGVLIDDMVAVNTLAIEVKKLSDKSSLEMNNPRAPLLYWASGCSLIVKYWASVCSLIVKYWASDCSLIVKYWASGCSLIVKYWASDCSLIVKYWASDCSLIVKYWASDCSLIVEYWASGCSLIVEYWASDCSLIVEYWASDCSLIVEYVLEGYNALSWLALDSNTRDRLSCLPVHIQALMQLYHMTSALV</sequence>
<evidence type="ECO:0000256" key="4">
    <source>
        <dbReference type="ARBA" id="ARBA00022491"/>
    </source>
</evidence>
<evidence type="ECO:0000256" key="1">
    <source>
        <dbReference type="ARBA" id="ARBA00004123"/>
    </source>
</evidence>
<keyword evidence="6 9" id="KW-0010">Activator</keyword>
<comment type="similarity">
    <text evidence="2 9">Belongs to the Mediator complex subunit 13 family.</text>
</comment>
<evidence type="ECO:0000256" key="5">
    <source>
        <dbReference type="ARBA" id="ARBA00023015"/>
    </source>
</evidence>
<comment type="subcellular location">
    <subcellularLocation>
        <location evidence="1 9">Nucleus</location>
    </subcellularLocation>
</comment>
<gene>
    <name evidence="11" type="ORF">TMSB3V08_LOCUS7198</name>
</gene>
<dbReference type="GO" id="GO:0016592">
    <property type="term" value="C:mediator complex"/>
    <property type="evidence" value="ECO:0007669"/>
    <property type="project" value="InterPro"/>
</dbReference>
<evidence type="ECO:0000259" key="10">
    <source>
        <dbReference type="Pfam" id="PF06333"/>
    </source>
</evidence>
<dbReference type="PANTHER" id="PTHR48249">
    <property type="entry name" value="MEDIATOR OF RNA POLYMERASE II TRANSCRIPTION SUBUNIT 13"/>
    <property type="match status" value="1"/>
</dbReference>
<dbReference type="Pfam" id="PF06333">
    <property type="entry name" value="Med13_C"/>
    <property type="match status" value="1"/>
</dbReference>
<feature type="domain" description="Mediator complex subunit Med13 C-terminal" evidence="10">
    <location>
        <begin position="252"/>
        <end position="287"/>
    </location>
</feature>
<keyword evidence="4 9" id="KW-0678">Repressor</keyword>
<evidence type="ECO:0000256" key="7">
    <source>
        <dbReference type="ARBA" id="ARBA00023163"/>
    </source>
</evidence>
<keyword evidence="8 9" id="KW-0539">Nucleus</keyword>
<dbReference type="AlphaFoldDB" id="A0A7R9EAG7"/>
<comment type="function">
    <text evidence="9">Component of the Mediator complex, a coactivator involved in regulated transcription of nearly all RNA polymerase II-dependent genes. Mediator functions as a bridge to convey information from gene-specific regulatory proteins to the basal RNA polymerase II transcription machinery. Mediator is recruited to promoters by direct interactions with regulatory proteins and serves as a scaffold for the assembly of a functional preinitiation complex with RNA polymerase II and the general transcription factors.</text>
</comment>
<dbReference type="PANTHER" id="PTHR48249:SF3">
    <property type="entry name" value="MEDIATOR OF RNA POLYMERASE II TRANSCRIPTION SUBUNIT 13"/>
    <property type="match status" value="1"/>
</dbReference>
<dbReference type="EMBL" id="OB794501">
    <property type="protein sequence ID" value="CAD7430442.1"/>
    <property type="molecule type" value="Genomic_DNA"/>
</dbReference>
<accession>A0A7R9EAG7</accession>
<protein>
    <recommendedName>
        <fullName evidence="3 9">Mediator of RNA polymerase II transcription subunit 13</fullName>
    </recommendedName>
</protein>
<evidence type="ECO:0000313" key="11">
    <source>
        <dbReference type="EMBL" id="CAD7430442.1"/>
    </source>
</evidence>
<name>A0A7R9EAG7_9NEOP</name>
<organism evidence="11">
    <name type="scientific">Timema monikensis</name>
    <dbReference type="NCBI Taxonomy" id="170555"/>
    <lineage>
        <taxon>Eukaryota</taxon>
        <taxon>Metazoa</taxon>
        <taxon>Ecdysozoa</taxon>
        <taxon>Arthropoda</taxon>
        <taxon>Hexapoda</taxon>
        <taxon>Insecta</taxon>
        <taxon>Pterygota</taxon>
        <taxon>Neoptera</taxon>
        <taxon>Polyneoptera</taxon>
        <taxon>Phasmatodea</taxon>
        <taxon>Timematodea</taxon>
        <taxon>Timematoidea</taxon>
        <taxon>Timematidae</taxon>
        <taxon>Timema</taxon>
    </lineage>
</organism>
<keyword evidence="5 9" id="KW-0805">Transcription regulation</keyword>
<evidence type="ECO:0000256" key="3">
    <source>
        <dbReference type="ARBA" id="ARBA00019618"/>
    </source>
</evidence>
<dbReference type="InterPro" id="IPR051139">
    <property type="entry name" value="Mediator_complx_sub13"/>
</dbReference>